<evidence type="ECO:0000259" key="3">
    <source>
        <dbReference type="PROSITE" id="PS50110"/>
    </source>
</evidence>
<keyword evidence="5" id="KW-1185">Reference proteome</keyword>
<dbReference type="AlphaFoldDB" id="A0A194AG78"/>
<dbReference type="InterPro" id="IPR050595">
    <property type="entry name" value="Bact_response_regulator"/>
</dbReference>
<dbReference type="Pfam" id="PF00072">
    <property type="entry name" value="Response_reg"/>
    <property type="match status" value="1"/>
</dbReference>
<evidence type="ECO:0000256" key="2">
    <source>
        <dbReference type="PROSITE-ProRule" id="PRU00169"/>
    </source>
</evidence>
<dbReference type="InterPro" id="IPR001789">
    <property type="entry name" value="Sig_transdc_resp-reg_receiver"/>
</dbReference>
<reference evidence="5" key="1">
    <citation type="submission" date="2016-06" db="EMBL/GenBank/DDBJ databases">
        <title>Draft genome sequence of Desulfoplanes formicivorans strain Pf12B.</title>
        <authorList>
            <person name="Watanabe M."/>
            <person name="Kojima H."/>
            <person name="Fukui M."/>
        </authorList>
    </citation>
    <scope>NUCLEOTIDE SEQUENCE [LARGE SCALE GENOMIC DNA]</scope>
    <source>
        <strain evidence="5">Pf12B</strain>
    </source>
</reference>
<evidence type="ECO:0000313" key="5">
    <source>
        <dbReference type="Proteomes" id="UP000095200"/>
    </source>
</evidence>
<dbReference type="Proteomes" id="UP000095200">
    <property type="component" value="Unassembled WGS sequence"/>
</dbReference>
<protein>
    <submittedName>
        <fullName evidence="4">Chemotaxis protein CheY</fullName>
    </submittedName>
</protein>
<dbReference type="InterPro" id="IPR011006">
    <property type="entry name" value="CheY-like_superfamily"/>
</dbReference>
<evidence type="ECO:0000256" key="1">
    <source>
        <dbReference type="ARBA" id="ARBA00022553"/>
    </source>
</evidence>
<feature type="modified residue" description="4-aspartylphosphate" evidence="2">
    <location>
        <position position="55"/>
    </location>
</feature>
<keyword evidence="1 2" id="KW-0597">Phosphoprotein</keyword>
<name>A0A194AG78_9BACT</name>
<dbReference type="PANTHER" id="PTHR44591:SF21">
    <property type="entry name" value="TWO-COMPONENT RESPONSE REGULATOR"/>
    <property type="match status" value="1"/>
</dbReference>
<dbReference type="STRING" id="1592317.DPF_1802"/>
<evidence type="ECO:0000313" key="4">
    <source>
        <dbReference type="EMBL" id="GAU09082.1"/>
    </source>
</evidence>
<gene>
    <name evidence="4" type="ORF">DPF_1802</name>
</gene>
<dbReference type="RefSeq" id="WP_069859248.1">
    <property type="nucleotide sequence ID" value="NZ_BDFE01000016.1"/>
</dbReference>
<dbReference type="SUPFAM" id="SSF52172">
    <property type="entry name" value="CheY-like"/>
    <property type="match status" value="1"/>
</dbReference>
<dbReference type="CDD" id="cd00156">
    <property type="entry name" value="REC"/>
    <property type="match status" value="1"/>
</dbReference>
<dbReference type="GO" id="GO:0000160">
    <property type="term" value="P:phosphorelay signal transduction system"/>
    <property type="evidence" value="ECO:0007669"/>
    <property type="project" value="InterPro"/>
</dbReference>
<sequence length="128" mass="14194">MDKVLKILIVDDEAGVRESLADYLEDLGFTVFTAENGEKALDVLADHPMDLAIVDVRLPGIDGTQTIVKARNIQPDLRYIVHTGSVTYQIAPELKAMGITSEQILHKPVSNLETIIQTIRRVMHVSTE</sequence>
<dbReference type="PROSITE" id="PS50110">
    <property type="entry name" value="RESPONSE_REGULATORY"/>
    <property type="match status" value="1"/>
</dbReference>
<comment type="caution">
    <text evidence="4">The sequence shown here is derived from an EMBL/GenBank/DDBJ whole genome shotgun (WGS) entry which is preliminary data.</text>
</comment>
<feature type="domain" description="Response regulatory" evidence="3">
    <location>
        <begin position="6"/>
        <end position="122"/>
    </location>
</feature>
<accession>A0A194AG78</accession>
<organism evidence="4 5">
    <name type="scientific">Desulfoplanes formicivorans</name>
    <dbReference type="NCBI Taxonomy" id="1592317"/>
    <lineage>
        <taxon>Bacteria</taxon>
        <taxon>Pseudomonadati</taxon>
        <taxon>Thermodesulfobacteriota</taxon>
        <taxon>Desulfovibrionia</taxon>
        <taxon>Desulfovibrionales</taxon>
        <taxon>Desulfoplanaceae</taxon>
        <taxon>Desulfoplanes</taxon>
    </lineage>
</organism>
<dbReference type="EMBL" id="BDFE01000016">
    <property type="protein sequence ID" value="GAU09082.1"/>
    <property type="molecule type" value="Genomic_DNA"/>
</dbReference>
<dbReference type="PANTHER" id="PTHR44591">
    <property type="entry name" value="STRESS RESPONSE REGULATOR PROTEIN 1"/>
    <property type="match status" value="1"/>
</dbReference>
<dbReference type="SMART" id="SM00448">
    <property type="entry name" value="REC"/>
    <property type="match status" value="1"/>
</dbReference>
<proteinExistence type="predicted"/>
<dbReference type="Gene3D" id="3.40.50.2300">
    <property type="match status" value="1"/>
</dbReference>